<reference evidence="2 3" key="1">
    <citation type="submission" date="2019-01" db="EMBL/GenBank/DDBJ databases">
        <title>Leuconostoc litchii sp. nov., a novel lactic acid bacterium isolated from lychee.</title>
        <authorList>
            <person name="Wang L.-T."/>
        </authorList>
    </citation>
    <scope>NUCLEOTIDE SEQUENCE [LARGE SCALE GENOMIC DNA]</scope>
    <source>
        <strain evidence="2 3">MB7</strain>
    </source>
</reference>
<keyword evidence="1" id="KW-0472">Membrane</keyword>
<evidence type="ECO:0000313" key="3">
    <source>
        <dbReference type="Proteomes" id="UP000442244"/>
    </source>
</evidence>
<sequence length="263" mass="29776">MLTILDLINHYLGYFTTNSKTKGRIYTVVGTVGIWYLLYLAYRFFVNGRWLRGTLIAAVFLLLLYFVILNIFYYFTQRTMKWDVSPAIEKVLGGHQEEKNESTAERVIMPANGLYSRQNVMSGTVESDVQQQQNINFLAAEMQQLDLIATDYGHFGEQAQRQIIAQQGVIHANHPGTLLPYFAMQEENGKLKIFGGINQLQSRELGDVTMVGLTPTAQAIMNYRLVVASAVLTGGPSHIATRSELIDEMQPYKIKIEIAYDHI</sequence>
<organism evidence="2 3">
    <name type="scientific">Leuconostoc litchii</name>
    <dbReference type="NCBI Taxonomy" id="1981069"/>
    <lineage>
        <taxon>Bacteria</taxon>
        <taxon>Bacillati</taxon>
        <taxon>Bacillota</taxon>
        <taxon>Bacilli</taxon>
        <taxon>Lactobacillales</taxon>
        <taxon>Lactobacillaceae</taxon>
        <taxon>Leuconostoc</taxon>
    </lineage>
</organism>
<gene>
    <name evidence="2" type="ORF">ESZ47_06985</name>
</gene>
<comment type="caution">
    <text evidence="2">The sequence shown here is derived from an EMBL/GenBank/DDBJ whole genome shotgun (WGS) entry which is preliminary data.</text>
</comment>
<dbReference type="InterPro" id="IPR046503">
    <property type="entry name" value="DUF6681"/>
</dbReference>
<dbReference type="Proteomes" id="UP000442244">
    <property type="component" value="Unassembled WGS sequence"/>
</dbReference>
<dbReference type="OrthoDB" id="2192445at2"/>
<dbReference type="RefSeq" id="WP_148606049.1">
    <property type="nucleotide sequence ID" value="NZ_SDGY01000005.1"/>
</dbReference>
<feature type="transmembrane region" description="Helical" evidence="1">
    <location>
        <begin position="54"/>
        <end position="75"/>
    </location>
</feature>
<dbReference type="AlphaFoldDB" id="A0A6P2CMP2"/>
<dbReference type="Pfam" id="PF20386">
    <property type="entry name" value="DUF6681"/>
    <property type="match status" value="1"/>
</dbReference>
<evidence type="ECO:0000313" key="2">
    <source>
        <dbReference type="EMBL" id="TYC46215.1"/>
    </source>
</evidence>
<dbReference type="EMBL" id="SDGY01000005">
    <property type="protein sequence ID" value="TYC46215.1"/>
    <property type="molecule type" value="Genomic_DNA"/>
</dbReference>
<evidence type="ECO:0000256" key="1">
    <source>
        <dbReference type="SAM" id="Phobius"/>
    </source>
</evidence>
<name>A0A6P2CMP2_9LACO</name>
<keyword evidence="1" id="KW-0812">Transmembrane</keyword>
<protein>
    <submittedName>
        <fullName evidence="2">Uncharacterized protein</fullName>
    </submittedName>
</protein>
<feature type="transmembrane region" description="Helical" evidence="1">
    <location>
        <begin position="25"/>
        <end position="42"/>
    </location>
</feature>
<keyword evidence="3" id="KW-1185">Reference proteome</keyword>
<proteinExistence type="predicted"/>
<accession>A0A6P2CMP2</accession>
<keyword evidence="1" id="KW-1133">Transmembrane helix</keyword>